<comment type="caution">
    <text evidence="2">The sequence shown here is derived from an EMBL/GenBank/DDBJ whole genome shotgun (WGS) entry which is preliminary data.</text>
</comment>
<evidence type="ECO:0000256" key="1">
    <source>
        <dbReference type="ARBA" id="ARBA00023186"/>
    </source>
</evidence>
<dbReference type="RefSeq" id="WP_103265390.1">
    <property type="nucleotide sequence ID" value="NZ_CABMLE010000010.1"/>
</dbReference>
<dbReference type="Proteomes" id="UP000236197">
    <property type="component" value="Unassembled WGS sequence"/>
</dbReference>
<dbReference type="Pfam" id="PF02613">
    <property type="entry name" value="Nitrate_red_del"/>
    <property type="match status" value="1"/>
</dbReference>
<dbReference type="InterPro" id="IPR050289">
    <property type="entry name" value="TorD/DmsD_chaperones"/>
</dbReference>
<keyword evidence="1" id="KW-0143">Chaperone</keyword>
<dbReference type="SUPFAM" id="SSF89155">
    <property type="entry name" value="TorD-like"/>
    <property type="match status" value="1"/>
</dbReference>
<gene>
    <name evidence="2" type="ORF">C2L71_08735</name>
</gene>
<name>A0A2K2UAG8_9ACTN</name>
<dbReference type="Gene3D" id="1.10.3480.10">
    <property type="entry name" value="TorD-like"/>
    <property type="match status" value="1"/>
</dbReference>
<reference evidence="3" key="1">
    <citation type="submission" date="2018-01" db="EMBL/GenBank/DDBJ databases">
        <title>Rubneribacter badeniensis gen. nov., sp. nov., and Colonibacter rubneri, gen. nov., sp. nov., WGS of new members of the Eggerthellaceae.</title>
        <authorList>
            <person name="Danylec N."/>
            <person name="Stoll D.A."/>
            <person name="Doetsch A."/>
            <person name="Kulling S.E."/>
            <person name="Huch M."/>
        </authorList>
    </citation>
    <scope>NUCLEOTIDE SEQUENCE [LARGE SCALE GENOMIC DNA]</scope>
    <source>
        <strain evidence="3">ResAG-96</strain>
    </source>
</reference>
<dbReference type="InterPro" id="IPR036411">
    <property type="entry name" value="TorD-like_sf"/>
</dbReference>
<accession>A0A2K2UAG8</accession>
<proteinExistence type="predicted"/>
<dbReference type="InterPro" id="IPR020945">
    <property type="entry name" value="DMSO/NO3_reduct_chaperone"/>
</dbReference>
<dbReference type="EMBL" id="PPEK01000010">
    <property type="protein sequence ID" value="PNV67317.1"/>
    <property type="molecule type" value="Genomic_DNA"/>
</dbReference>
<evidence type="ECO:0008006" key="4">
    <source>
        <dbReference type="Google" id="ProtNLM"/>
    </source>
</evidence>
<organism evidence="2 3">
    <name type="scientific">Enteroscipio rubneri</name>
    <dbReference type="NCBI Taxonomy" id="2070686"/>
    <lineage>
        <taxon>Bacteria</taxon>
        <taxon>Bacillati</taxon>
        <taxon>Actinomycetota</taxon>
        <taxon>Coriobacteriia</taxon>
        <taxon>Eggerthellales</taxon>
        <taxon>Eggerthellaceae</taxon>
        <taxon>Enteroscipio</taxon>
    </lineage>
</organism>
<protein>
    <recommendedName>
        <fullName evidence="4">Molecular chaperone TorD</fullName>
    </recommendedName>
</protein>
<evidence type="ECO:0000313" key="2">
    <source>
        <dbReference type="EMBL" id="PNV67317.1"/>
    </source>
</evidence>
<dbReference type="OrthoDB" id="3173687at2"/>
<evidence type="ECO:0000313" key="3">
    <source>
        <dbReference type="Proteomes" id="UP000236197"/>
    </source>
</evidence>
<sequence length="274" mass="29701">MEERTLERTPAAGRRGLAEWPAAGVGVVERLATGKGVREQAADDAGVPERLAARAYLYALFQHLFAEEPNESFVQAVDAELAREAFVLMGGTACDAEAFGKALAGLEDVPARRIDYARLFVGPGALPAPPWESVWKFKDGSLFTRITLEVRAAYRAQGFIPERYPQVSDDHLALELDFLARLAQGMQKAWEEGDSDALERARQTSASFLEEHLGAWIGPFSADLANASSDSHAADLANACQGPYATAARLLERLVRLDAAFLDALPSTLKGERA</sequence>
<dbReference type="PANTHER" id="PTHR34227:SF1">
    <property type="entry name" value="DIMETHYL SULFOXIDE REDUCTASE CHAPERONE-RELATED"/>
    <property type="match status" value="1"/>
</dbReference>
<dbReference type="PANTHER" id="PTHR34227">
    <property type="entry name" value="CHAPERONE PROTEIN YCDY"/>
    <property type="match status" value="1"/>
</dbReference>
<dbReference type="AlphaFoldDB" id="A0A2K2UAG8"/>
<keyword evidence="3" id="KW-1185">Reference proteome</keyword>